<sequence length="120" mass="13782">MSCISTSSIFILVNGRPTNYFLLTRGIRQGDPLSPYIFLSRLISYATQERLWQPLKIDKIGPTILQILFTDDIILMAKADITNASTIIHIFNILSLQSGKKINFKIYFILFLKCKRQGKR</sequence>
<protein>
    <submittedName>
        <fullName evidence="1">Putative ovule protein</fullName>
    </submittedName>
</protein>
<proteinExistence type="predicted"/>
<dbReference type="AlphaFoldDB" id="A0A0V0HE05"/>
<organism evidence="1">
    <name type="scientific">Solanum chacoense</name>
    <name type="common">Chaco potato</name>
    <dbReference type="NCBI Taxonomy" id="4108"/>
    <lineage>
        <taxon>Eukaryota</taxon>
        <taxon>Viridiplantae</taxon>
        <taxon>Streptophyta</taxon>
        <taxon>Embryophyta</taxon>
        <taxon>Tracheophyta</taxon>
        <taxon>Spermatophyta</taxon>
        <taxon>Magnoliopsida</taxon>
        <taxon>eudicotyledons</taxon>
        <taxon>Gunneridae</taxon>
        <taxon>Pentapetalae</taxon>
        <taxon>asterids</taxon>
        <taxon>lamiids</taxon>
        <taxon>Solanales</taxon>
        <taxon>Solanaceae</taxon>
        <taxon>Solanoideae</taxon>
        <taxon>Solaneae</taxon>
        <taxon>Solanum</taxon>
    </lineage>
</organism>
<dbReference type="EMBL" id="GEDG01021332">
    <property type="protein sequence ID" value="JAP18392.1"/>
    <property type="molecule type" value="Transcribed_RNA"/>
</dbReference>
<accession>A0A0V0HE05</accession>
<evidence type="ECO:0000313" key="1">
    <source>
        <dbReference type="EMBL" id="JAP18392.1"/>
    </source>
</evidence>
<reference evidence="1" key="1">
    <citation type="submission" date="2015-12" db="EMBL/GenBank/DDBJ databases">
        <title>Gene expression during late stages of embryo sac development: a critical building block for successful pollen-pistil interactions.</title>
        <authorList>
            <person name="Liu Y."/>
            <person name="Joly V."/>
            <person name="Sabar M."/>
            <person name="Matton D.P."/>
        </authorList>
    </citation>
    <scope>NUCLEOTIDE SEQUENCE</scope>
</reference>
<name>A0A0V0HE05_SOLCH</name>